<dbReference type="AlphaFoldDB" id="A0AAV4EXR8"/>
<accession>A0AAV4EXR8</accession>
<organism evidence="1 2">
    <name type="scientific">Elysia marginata</name>
    <dbReference type="NCBI Taxonomy" id="1093978"/>
    <lineage>
        <taxon>Eukaryota</taxon>
        <taxon>Metazoa</taxon>
        <taxon>Spiralia</taxon>
        <taxon>Lophotrochozoa</taxon>
        <taxon>Mollusca</taxon>
        <taxon>Gastropoda</taxon>
        <taxon>Heterobranchia</taxon>
        <taxon>Euthyneura</taxon>
        <taxon>Panpulmonata</taxon>
        <taxon>Sacoglossa</taxon>
        <taxon>Placobranchoidea</taxon>
        <taxon>Plakobranchidae</taxon>
        <taxon>Elysia</taxon>
    </lineage>
</organism>
<reference evidence="1 2" key="1">
    <citation type="journal article" date="2021" name="Elife">
        <title>Chloroplast acquisition without the gene transfer in kleptoplastic sea slugs, Plakobranchus ocellatus.</title>
        <authorList>
            <person name="Maeda T."/>
            <person name="Takahashi S."/>
            <person name="Yoshida T."/>
            <person name="Shimamura S."/>
            <person name="Takaki Y."/>
            <person name="Nagai Y."/>
            <person name="Toyoda A."/>
            <person name="Suzuki Y."/>
            <person name="Arimoto A."/>
            <person name="Ishii H."/>
            <person name="Satoh N."/>
            <person name="Nishiyama T."/>
            <person name="Hasebe M."/>
            <person name="Maruyama T."/>
            <person name="Minagawa J."/>
            <person name="Obokata J."/>
            <person name="Shigenobu S."/>
        </authorList>
    </citation>
    <scope>NUCLEOTIDE SEQUENCE [LARGE SCALE GENOMIC DNA]</scope>
</reference>
<evidence type="ECO:0000313" key="1">
    <source>
        <dbReference type="EMBL" id="GFR65336.1"/>
    </source>
</evidence>
<sequence length="88" mass="10436">MASGDGIDFLPKDVWLMRPCEVYKEEYNDCKKLLSRFYQYYVDGTKRDCSQWLIDFNNCIAFRKTKDPKAMVCCIIIIINAMRLSMFN</sequence>
<dbReference type="Proteomes" id="UP000762676">
    <property type="component" value="Unassembled WGS sequence"/>
</dbReference>
<keyword evidence="2" id="KW-1185">Reference proteome</keyword>
<comment type="caution">
    <text evidence="1">The sequence shown here is derived from an EMBL/GenBank/DDBJ whole genome shotgun (WGS) entry which is preliminary data.</text>
</comment>
<proteinExistence type="predicted"/>
<protein>
    <submittedName>
        <fullName evidence="1">UPF0545 protein C22orf39 homolog</fullName>
    </submittedName>
</protein>
<dbReference type="InterPro" id="IPR021475">
    <property type="entry name" value="Pants/Emi1-like"/>
</dbReference>
<name>A0AAV4EXR8_9GAST</name>
<dbReference type="EMBL" id="BMAT01007489">
    <property type="protein sequence ID" value="GFR65336.1"/>
    <property type="molecule type" value="Genomic_DNA"/>
</dbReference>
<evidence type="ECO:0000313" key="2">
    <source>
        <dbReference type="Proteomes" id="UP000762676"/>
    </source>
</evidence>
<gene>
    <name evidence="1" type="ORF">ElyMa_003654700</name>
</gene>
<dbReference type="Pfam" id="PF11326">
    <property type="entry name" value="PANTS-like"/>
    <property type="match status" value="1"/>
</dbReference>